<dbReference type="Proteomes" id="UP000199658">
    <property type="component" value="Unassembled WGS sequence"/>
</dbReference>
<dbReference type="GO" id="GO:0008115">
    <property type="term" value="F:sarcosine oxidase activity"/>
    <property type="evidence" value="ECO:0007669"/>
    <property type="project" value="InterPro"/>
</dbReference>
<dbReference type="InterPro" id="IPR038561">
    <property type="entry name" value="SoxD_sf"/>
</dbReference>
<dbReference type="Gene3D" id="3.30.2270.10">
    <property type="entry name" value="Folate-binding superfamily"/>
    <property type="match status" value="1"/>
</dbReference>
<reference evidence="2" key="1">
    <citation type="submission" date="2016-10" db="EMBL/GenBank/DDBJ databases">
        <authorList>
            <person name="Varghese N."/>
            <person name="Submissions S."/>
        </authorList>
    </citation>
    <scope>NUCLEOTIDE SEQUENCE [LARGE SCALE GENOMIC DNA]</scope>
    <source>
        <strain evidence="2">DSM 26921</strain>
    </source>
</reference>
<dbReference type="AlphaFoldDB" id="A0A1I6GXZ1"/>
<dbReference type="OrthoDB" id="7159274at2"/>
<gene>
    <name evidence="1" type="ORF">SAMN04488002_2135</name>
</gene>
<dbReference type="RefSeq" id="WP_090216512.1">
    <property type="nucleotide sequence ID" value="NZ_FOYO01000001.1"/>
</dbReference>
<proteinExistence type="predicted"/>
<evidence type="ECO:0000313" key="2">
    <source>
        <dbReference type="Proteomes" id="UP000199658"/>
    </source>
</evidence>
<dbReference type="STRING" id="670154.SAMN04488002_2135"/>
<evidence type="ECO:0000313" key="1">
    <source>
        <dbReference type="EMBL" id="SFR47026.1"/>
    </source>
</evidence>
<dbReference type="GO" id="GO:0046653">
    <property type="term" value="P:tetrahydrofolate metabolic process"/>
    <property type="evidence" value="ECO:0007669"/>
    <property type="project" value="InterPro"/>
</dbReference>
<sequence>MLILECPYCGVKAEETELHAGGQAHIKRETVGSDDDSFEHYLFTRANPRGVHLERWRHANGCGKWFHAARSTTTLEVFGTYSAQTTEPPKDIVDVITAKNPDWSFDQWRGLS</sequence>
<name>A0A1I6GXZ1_9RHOB</name>
<organism evidence="1 2">
    <name type="scientific">Litoreibacter janthinus</name>
    <dbReference type="NCBI Taxonomy" id="670154"/>
    <lineage>
        <taxon>Bacteria</taxon>
        <taxon>Pseudomonadati</taxon>
        <taxon>Pseudomonadota</taxon>
        <taxon>Alphaproteobacteria</taxon>
        <taxon>Rhodobacterales</taxon>
        <taxon>Roseobacteraceae</taxon>
        <taxon>Litoreibacter</taxon>
    </lineage>
</organism>
<dbReference type="Pfam" id="PF04267">
    <property type="entry name" value="SoxD"/>
    <property type="match status" value="1"/>
</dbReference>
<dbReference type="EMBL" id="FOYO01000001">
    <property type="protein sequence ID" value="SFR47026.1"/>
    <property type="molecule type" value="Genomic_DNA"/>
</dbReference>
<accession>A0A1I6GXZ1</accession>
<keyword evidence="2" id="KW-1185">Reference proteome</keyword>
<dbReference type="InterPro" id="IPR006279">
    <property type="entry name" value="SoxD"/>
</dbReference>
<protein>
    <submittedName>
        <fullName evidence="1">Sarcosine oxidase subunit delta</fullName>
    </submittedName>
</protein>